<dbReference type="SUPFAM" id="SSF54292">
    <property type="entry name" value="2Fe-2S ferredoxin-like"/>
    <property type="match status" value="1"/>
</dbReference>
<dbReference type="RefSeq" id="WP_308488178.1">
    <property type="nucleotide sequence ID" value="NZ_JAVFCB010000002.1"/>
</dbReference>
<comment type="caution">
    <text evidence="2">The sequence shown here is derived from an EMBL/GenBank/DDBJ whole genome shotgun (WGS) entry which is preliminary data.</text>
</comment>
<dbReference type="EMBL" id="JAVFCB010000002">
    <property type="protein sequence ID" value="MDQ4213245.1"/>
    <property type="molecule type" value="Genomic_DNA"/>
</dbReference>
<dbReference type="Pfam" id="PF13510">
    <property type="entry name" value="Fer2_4"/>
    <property type="match status" value="1"/>
</dbReference>
<dbReference type="InterPro" id="IPR042204">
    <property type="entry name" value="2Fe-2S-bd_N"/>
</dbReference>
<reference evidence="2 3" key="1">
    <citation type="submission" date="2023-08" db="EMBL/GenBank/DDBJ databases">
        <title>Microbacterium sp. nov., isolated from a waste landfill.</title>
        <authorList>
            <person name="Wen W."/>
        </authorList>
    </citation>
    <scope>NUCLEOTIDE SEQUENCE [LARGE SCALE GENOMIC DNA]</scope>
    <source>
        <strain evidence="2 3">ASV81</strain>
    </source>
</reference>
<accession>A0ABU0XHR4</accession>
<sequence length="81" mass="8375">MSVRITVDGETVQGVDGQTIAGVLLGAGRRTWRTAAGAERGIFCGIGICQDCVLTVNGVEGVRACQRPAVDGDVIVCEVRA</sequence>
<gene>
    <name evidence="2" type="ORF">RBR11_04890</name>
</gene>
<evidence type="ECO:0000313" key="3">
    <source>
        <dbReference type="Proteomes" id="UP001230289"/>
    </source>
</evidence>
<evidence type="ECO:0000313" key="2">
    <source>
        <dbReference type="EMBL" id="MDQ4213245.1"/>
    </source>
</evidence>
<keyword evidence="3" id="KW-1185">Reference proteome</keyword>
<protein>
    <submittedName>
        <fullName evidence="2">(2Fe-2S)-binding protein</fullName>
    </submittedName>
</protein>
<proteinExistence type="predicted"/>
<dbReference type="InterPro" id="IPR036010">
    <property type="entry name" value="2Fe-2S_ferredoxin-like_sf"/>
</dbReference>
<dbReference type="Proteomes" id="UP001230289">
    <property type="component" value="Unassembled WGS sequence"/>
</dbReference>
<keyword evidence="1" id="KW-0560">Oxidoreductase</keyword>
<dbReference type="Gene3D" id="3.10.20.440">
    <property type="entry name" value="2Fe-2S iron-sulphur cluster binding domain, sarcosine oxidase, alpha subunit, N-terminal domain"/>
    <property type="match status" value="1"/>
</dbReference>
<evidence type="ECO:0000256" key="1">
    <source>
        <dbReference type="ARBA" id="ARBA00023002"/>
    </source>
</evidence>
<organism evidence="2 3">
    <name type="scientific">Microbacterium capsulatum</name>
    <dbReference type="NCBI Taxonomy" id="3041921"/>
    <lineage>
        <taxon>Bacteria</taxon>
        <taxon>Bacillati</taxon>
        <taxon>Actinomycetota</taxon>
        <taxon>Actinomycetes</taxon>
        <taxon>Micrococcales</taxon>
        <taxon>Microbacteriaceae</taxon>
        <taxon>Microbacterium</taxon>
    </lineage>
</organism>
<name>A0ABU0XHR4_9MICO</name>